<evidence type="ECO:0000313" key="3">
    <source>
        <dbReference type="Proteomes" id="UP000826656"/>
    </source>
</evidence>
<keyword evidence="3" id="KW-1185">Reference proteome</keyword>
<name>A0ABQ7TZC3_SOLTU</name>
<gene>
    <name evidence="2" type="ORF">KY290_038104</name>
</gene>
<protein>
    <submittedName>
        <fullName evidence="2">Uncharacterized protein</fullName>
    </submittedName>
</protein>
<reference evidence="2 3" key="1">
    <citation type="journal article" date="2021" name="bioRxiv">
        <title>Chromosome-scale and haplotype-resolved genome assembly of a tetraploid potato cultivar.</title>
        <authorList>
            <person name="Sun H."/>
            <person name="Jiao W.-B."/>
            <person name="Krause K."/>
            <person name="Campoy J.A."/>
            <person name="Goel M."/>
            <person name="Folz-Donahue K."/>
            <person name="Kukat C."/>
            <person name="Huettel B."/>
            <person name="Schneeberger K."/>
        </authorList>
    </citation>
    <scope>NUCLEOTIDE SEQUENCE [LARGE SCALE GENOMIC DNA]</scope>
    <source>
        <strain evidence="2">SolTubOtavaFocal</strain>
        <tissue evidence="2">Leaves</tissue>
    </source>
</reference>
<organism evidence="2 3">
    <name type="scientific">Solanum tuberosum</name>
    <name type="common">Potato</name>
    <dbReference type="NCBI Taxonomy" id="4113"/>
    <lineage>
        <taxon>Eukaryota</taxon>
        <taxon>Viridiplantae</taxon>
        <taxon>Streptophyta</taxon>
        <taxon>Embryophyta</taxon>
        <taxon>Tracheophyta</taxon>
        <taxon>Spermatophyta</taxon>
        <taxon>Magnoliopsida</taxon>
        <taxon>eudicotyledons</taxon>
        <taxon>Gunneridae</taxon>
        <taxon>Pentapetalae</taxon>
        <taxon>asterids</taxon>
        <taxon>lamiids</taxon>
        <taxon>Solanales</taxon>
        <taxon>Solanaceae</taxon>
        <taxon>Solanoideae</taxon>
        <taxon>Solaneae</taxon>
        <taxon>Solanum</taxon>
    </lineage>
</organism>
<comment type="caution">
    <text evidence="2">The sequence shown here is derived from an EMBL/GenBank/DDBJ whole genome shotgun (WGS) entry which is preliminary data.</text>
</comment>
<dbReference type="Proteomes" id="UP000826656">
    <property type="component" value="Unassembled WGS sequence"/>
</dbReference>
<sequence>MPNSTAESIEGTPNTSVQQDNGITIENPHPYFLHPSDVPGMVLVNLPLDGKGYPG</sequence>
<dbReference type="EMBL" id="JAIVGD010000028">
    <property type="protein sequence ID" value="KAH0739399.1"/>
    <property type="molecule type" value="Genomic_DNA"/>
</dbReference>
<accession>A0ABQ7TZC3</accession>
<evidence type="ECO:0000256" key="1">
    <source>
        <dbReference type="SAM" id="MobiDB-lite"/>
    </source>
</evidence>
<feature type="region of interest" description="Disordered" evidence="1">
    <location>
        <begin position="1"/>
        <end position="28"/>
    </location>
</feature>
<proteinExistence type="predicted"/>
<evidence type="ECO:0000313" key="2">
    <source>
        <dbReference type="EMBL" id="KAH0739399.1"/>
    </source>
</evidence>
<feature type="compositionally biased region" description="Polar residues" evidence="1">
    <location>
        <begin position="1"/>
        <end position="24"/>
    </location>
</feature>